<keyword evidence="1" id="KW-0676">Redox-active center</keyword>
<dbReference type="InterPro" id="IPR013766">
    <property type="entry name" value="Thioredoxin_domain"/>
</dbReference>
<dbReference type="GO" id="GO:0016209">
    <property type="term" value="F:antioxidant activity"/>
    <property type="evidence" value="ECO:0007669"/>
    <property type="project" value="InterPro"/>
</dbReference>
<gene>
    <name evidence="3" type="ORF">G3569_06720</name>
</gene>
<evidence type="ECO:0000313" key="3">
    <source>
        <dbReference type="EMBL" id="NGP88041.1"/>
    </source>
</evidence>
<dbReference type="Pfam" id="PF00578">
    <property type="entry name" value="AhpC-TSA"/>
    <property type="match status" value="1"/>
</dbReference>
<evidence type="ECO:0000256" key="1">
    <source>
        <dbReference type="ARBA" id="ARBA00023284"/>
    </source>
</evidence>
<dbReference type="PANTHER" id="PTHR42852:SF13">
    <property type="entry name" value="PROTEIN DIPZ"/>
    <property type="match status" value="1"/>
</dbReference>
<dbReference type="InterPro" id="IPR036249">
    <property type="entry name" value="Thioredoxin-like_sf"/>
</dbReference>
<accession>A0A6M1T7T6</accession>
<dbReference type="RefSeq" id="WP_165267373.1">
    <property type="nucleotide sequence ID" value="NZ_JAALLS010000007.1"/>
</dbReference>
<dbReference type="PROSITE" id="PS00194">
    <property type="entry name" value="THIOREDOXIN_1"/>
    <property type="match status" value="1"/>
</dbReference>
<reference evidence="3 4" key="1">
    <citation type="submission" date="2020-02" db="EMBL/GenBank/DDBJ databases">
        <title>Aliifodinibius halophilus 2W32, complete genome.</title>
        <authorList>
            <person name="Li Y."/>
            <person name="Wu S."/>
        </authorList>
    </citation>
    <scope>NUCLEOTIDE SEQUENCE [LARGE SCALE GENOMIC DNA]</scope>
    <source>
        <strain evidence="3 4">2W32</strain>
    </source>
</reference>
<dbReference type="AlphaFoldDB" id="A0A6M1T7T6"/>
<dbReference type="EMBL" id="JAALLS010000007">
    <property type="protein sequence ID" value="NGP88041.1"/>
    <property type="molecule type" value="Genomic_DNA"/>
</dbReference>
<dbReference type="InterPro" id="IPR000866">
    <property type="entry name" value="AhpC/TSA"/>
</dbReference>
<dbReference type="PROSITE" id="PS51352">
    <property type="entry name" value="THIOREDOXIN_2"/>
    <property type="match status" value="1"/>
</dbReference>
<dbReference type="SUPFAM" id="SSF52833">
    <property type="entry name" value="Thioredoxin-like"/>
    <property type="match status" value="1"/>
</dbReference>
<organism evidence="3 4">
    <name type="scientific">Fodinibius halophilus</name>
    <dbReference type="NCBI Taxonomy" id="1736908"/>
    <lineage>
        <taxon>Bacteria</taxon>
        <taxon>Pseudomonadati</taxon>
        <taxon>Balneolota</taxon>
        <taxon>Balneolia</taxon>
        <taxon>Balneolales</taxon>
        <taxon>Balneolaceae</taxon>
        <taxon>Fodinibius</taxon>
    </lineage>
</organism>
<keyword evidence="4" id="KW-1185">Reference proteome</keyword>
<dbReference type="Gene3D" id="3.40.30.10">
    <property type="entry name" value="Glutaredoxin"/>
    <property type="match status" value="1"/>
</dbReference>
<evidence type="ECO:0000259" key="2">
    <source>
        <dbReference type="PROSITE" id="PS51352"/>
    </source>
</evidence>
<dbReference type="Proteomes" id="UP000479132">
    <property type="component" value="Unassembled WGS sequence"/>
</dbReference>
<feature type="domain" description="Thioredoxin" evidence="2">
    <location>
        <begin position="144"/>
        <end position="291"/>
    </location>
</feature>
<dbReference type="PANTHER" id="PTHR42852">
    <property type="entry name" value="THIOL:DISULFIDE INTERCHANGE PROTEIN DSBE"/>
    <property type="match status" value="1"/>
</dbReference>
<comment type="caution">
    <text evidence="3">The sequence shown here is derived from an EMBL/GenBank/DDBJ whole genome shotgun (WGS) entry which is preliminary data.</text>
</comment>
<name>A0A6M1T7T6_9BACT</name>
<dbReference type="InterPro" id="IPR050553">
    <property type="entry name" value="Thioredoxin_ResA/DsbE_sf"/>
</dbReference>
<proteinExistence type="predicted"/>
<dbReference type="GO" id="GO:0016491">
    <property type="term" value="F:oxidoreductase activity"/>
    <property type="evidence" value="ECO:0007669"/>
    <property type="project" value="InterPro"/>
</dbReference>
<dbReference type="CDD" id="cd02966">
    <property type="entry name" value="TlpA_like_family"/>
    <property type="match status" value="1"/>
</dbReference>
<dbReference type="InterPro" id="IPR017937">
    <property type="entry name" value="Thioredoxin_CS"/>
</dbReference>
<sequence length="293" mass="34087">MRYLNIIFISLLSTFLLVSSTIGQNKKKDLQGVFVDLTKHEGWGPFSPREEFEPIYYTGTFSVGGTEYKVFQLKHKSDPYEERFIFRKVNSEVTFTEKEGGIIYYRNDEINLAGITFDIFGYSKRADQFVLIEKENVNYVQRGLKPGTTAPTFKAKDLFDQPISLNDYQDQYVLLDFWGTWCGPCLSETPYLKEAHKKFGDKVQFIGIAVDNKKRLIKYLKEQHIQWPQIYIPRDSKSQAPLIQKYNVYGYPAMFLIDPNGNIIIGPEQEHRLRGESLSETLRKVLSQKNTRK</sequence>
<protein>
    <submittedName>
        <fullName evidence="3">TlpA family protein disulfide reductase</fullName>
    </submittedName>
</protein>
<evidence type="ECO:0000313" key="4">
    <source>
        <dbReference type="Proteomes" id="UP000479132"/>
    </source>
</evidence>